<reference evidence="2" key="1">
    <citation type="submission" date="2020-11" db="EMBL/GenBank/DDBJ databases">
        <title>Isolation and identification of active actinomycetes.</title>
        <authorList>
            <person name="Yu B."/>
        </authorList>
    </citation>
    <scope>NUCLEOTIDE SEQUENCE</scope>
    <source>
        <strain evidence="2">NEAU-YB345</strain>
    </source>
</reference>
<evidence type="ECO:0000259" key="1">
    <source>
        <dbReference type="Pfam" id="PF10021"/>
    </source>
</evidence>
<protein>
    <submittedName>
        <fullName evidence="2">TIGR02452 family protein</fullName>
    </submittedName>
</protein>
<sequence>MSSRLRNVAAQNQSIAEAGGYRAEDGTEVRIAEALAAAVAGTRCVAPDAVLPAPRGGAEAGACTAFEVTAEGSLQAARRLVASAAAAGGRDGGGGRDGRGGGRRDGSVAVLNFASARNVGGGYLGGARAQEEDLCRQSLLHPCLLTAPEYYDAHRASDDLLYSDRLIWSPAVPVHRGERGELLAQPCAVSFLTCPAPNAGALLRRDGRDPEARARILSRIGETLTRRAGRVLGVAAGEGVRDLVLGAWGCGVFRNDPREVAEAFRAWLRPGAAFADTFDRVVFAVWDRAEPSPNRAAFAEVFAGLGATSE</sequence>
<evidence type="ECO:0000313" key="3">
    <source>
        <dbReference type="Proteomes" id="UP000657385"/>
    </source>
</evidence>
<dbReference type="PANTHER" id="PTHR35596:SF1">
    <property type="entry name" value="MICROBIAL-TYPE PARG CATALYTIC DOMAIN-CONTAINING PROTEIN"/>
    <property type="match status" value="1"/>
</dbReference>
<name>A0A931B494_9ACTN</name>
<dbReference type="PANTHER" id="PTHR35596">
    <property type="entry name" value="DUF2263 DOMAIN-CONTAINING PROTEIN"/>
    <property type="match status" value="1"/>
</dbReference>
<dbReference type="PIRSF" id="PIRSF014899">
    <property type="entry name" value="UCP014899"/>
    <property type="match status" value="1"/>
</dbReference>
<feature type="domain" description="Microbial-type PARG catalytic" evidence="1">
    <location>
        <begin position="10"/>
        <end position="176"/>
    </location>
</feature>
<evidence type="ECO:0000313" key="2">
    <source>
        <dbReference type="EMBL" id="MBF9070033.1"/>
    </source>
</evidence>
<comment type="caution">
    <text evidence="2">The sequence shown here is derived from an EMBL/GenBank/DDBJ whole genome shotgun (WGS) entry which is preliminary data.</text>
</comment>
<dbReference type="Pfam" id="PF10021">
    <property type="entry name" value="PARG_cat_microb"/>
    <property type="match status" value="1"/>
</dbReference>
<dbReference type="AlphaFoldDB" id="A0A931B494"/>
<dbReference type="InterPro" id="IPR043472">
    <property type="entry name" value="Macro_dom-like"/>
</dbReference>
<dbReference type="InterPro" id="IPR012664">
    <property type="entry name" value="CHP02452"/>
</dbReference>
<dbReference type="Proteomes" id="UP000657385">
    <property type="component" value="Unassembled WGS sequence"/>
</dbReference>
<keyword evidence="3" id="KW-1185">Reference proteome</keyword>
<dbReference type="Gene3D" id="3.40.220.10">
    <property type="entry name" value="Leucine Aminopeptidase, subunit E, domain 1"/>
    <property type="match status" value="1"/>
</dbReference>
<accession>A0A931B494</accession>
<dbReference type="EMBL" id="JADPRT010000007">
    <property type="protein sequence ID" value="MBF9070033.1"/>
    <property type="molecule type" value="Genomic_DNA"/>
</dbReference>
<proteinExistence type="predicted"/>
<dbReference type="NCBIfam" id="TIGR02452">
    <property type="entry name" value="TIGR02452 family protein"/>
    <property type="match status" value="1"/>
</dbReference>
<gene>
    <name evidence="2" type="ORF">I2501_18585</name>
</gene>
<dbReference type="InterPro" id="IPR019261">
    <property type="entry name" value="PARG_cat_microbial"/>
</dbReference>
<dbReference type="SUPFAM" id="SSF52949">
    <property type="entry name" value="Macro domain-like"/>
    <property type="match status" value="1"/>
</dbReference>
<dbReference type="RefSeq" id="WP_196195202.1">
    <property type="nucleotide sequence ID" value="NZ_JADPRT010000007.1"/>
</dbReference>
<organism evidence="2 3">
    <name type="scientific">Streptacidiphilus fuscans</name>
    <dbReference type="NCBI Taxonomy" id="2789292"/>
    <lineage>
        <taxon>Bacteria</taxon>
        <taxon>Bacillati</taxon>
        <taxon>Actinomycetota</taxon>
        <taxon>Actinomycetes</taxon>
        <taxon>Kitasatosporales</taxon>
        <taxon>Streptomycetaceae</taxon>
        <taxon>Streptacidiphilus</taxon>
    </lineage>
</organism>